<proteinExistence type="inferred from homology"/>
<organism evidence="7 8">
    <name type="scientific">Populus tomentosa</name>
    <name type="common">Chinese white poplar</name>
    <dbReference type="NCBI Taxonomy" id="118781"/>
    <lineage>
        <taxon>Eukaryota</taxon>
        <taxon>Viridiplantae</taxon>
        <taxon>Streptophyta</taxon>
        <taxon>Embryophyta</taxon>
        <taxon>Tracheophyta</taxon>
        <taxon>Spermatophyta</taxon>
        <taxon>Magnoliopsida</taxon>
        <taxon>eudicotyledons</taxon>
        <taxon>Gunneridae</taxon>
        <taxon>Pentapetalae</taxon>
        <taxon>rosids</taxon>
        <taxon>fabids</taxon>
        <taxon>Malpighiales</taxon>
        <taxon>Salicaceae</taxon>
        <taxon>Saliceae</taxon>
        <taxon>Populus</taxon>
    </lineage>
</organism>
<evidence type="ECO:0000256" key="1">
    <source>
        <dbReference type="ARBA" id="ARBA00001933"/>
    </source>
</evidence>
<dbReference type="PANTHER" id="PTHR11773">
    <property type="entry name" value="GLYCINE DEHYDROGENASE, DECARBOXYLATING"/>
    <property type="match status" value="1"/>
</dbReference>
<evidence type="ECO:0000256" key="3">
    <source>
        <dbReference type="PIRSR" id="PIRSR603437-50"/>
    </source>
</evidence>
<feature type="domain" description="Glycine cleavage system P-protein N-terminal" evidence="5">
    <location>
        <begin position="103"/>
        <end position="529"/>
    </location>
</feature>
<dbReference type="FunFam" id="3.90.1150.10:FF:000007">
    <property type="entry name" value="Glycine dehydrogenase (decarboxylating), mitochondrial"/>
    <property type="match status" value="1"/>
</dbReference>
<evidence type="ECO:0000313" key="8">
    <source>
        <dbReference type="Proteomes" id="UP000886885"/>
    </source>
</evidence>
<dbReference type="PANTHER" id="PTHR11773:SF1">
    <property type="entry name" value="GLYCINE DEHYDROGENASE (DECARBOXYLATING), MITOCHONDRIAL"/>
    <property type="match status" value="1"/>
</dbReference>
<dbReference type="InterPro" id="IPR003437">
    <property type="entry name" value="GcvP"/>
</dbReference>
<dbReference type="InterPro" id="IPR020581">
    <property type="entry name" value="GDC_P"/>
</dbReference>
<gene>
    <name evidence="7" type="ORF">POTOM_026218</name>
</gene>
<dbReference type="InterPro" id="IPR049316">
    <property type="entry name" value="GDC-P_C"/>
</dbReference>
<sequence>MERARRLANRAILKRLVNESKQSHKQARNDSSLLNSSSPVSYTPSRYVSSLSSFGSRSPRSGLLPGTKNIVSRNVPAGYYGIGSQIRSISVESLKPSDTFPRRHNSATPEEQTKMAELCGFDTLDSLIDATVPKSIRLDSMKFSKFDGGLTESQMIEHMKYLASKNKVFKSYIGMGYYNTYVPPVILRNIMENPAWYTQYTPYQAEISQGRLESLLNYQTMITDLTGLPMSNASLLDEGTAAAEAMAMCNNIQKGKKKTFIIANNCHPQTIDICDTRAGGFDLKVVTADLKDIDYKSGDVCGVLVQYPGTEGEVLDYGEFVKNAHAHGVKVVMASDLLALTMLKPPGELGADIVVGSAQRFGVPMGYGGPHAAFLATSQEYKRMMPGRIIGVSVDSSGKPALRMAMQTREQHIRRDKATSNICTAQALLANMAAMYAVYHGPEGLKTIAQRVHGLAGAFTVGLKKLGTVEVQGLPFFDTVKVKCADAHAIADAAYKSEINLRVVDAKTITVSFDETTTLEDVDKLFKVFSGGKPVPFTAASLAPEVQNVIPSGLKRESPYLTHPIFNTYHTEHELLRYMHRLQSKDLSLCHSMIPLGSCTMKLNATSEMMPVTLPDFTDIHPFAPTEQSQGYQEMFDDLGNLLCTITGFDSFSFQPNAGAAGEYAGLMVIRAYHKVRQRQLFNEKIAFSCIYVDIFTLLYSCAQARGDHHRNVCIIPVSAHGTNPASAAMCGMKIVAVGTDAKGNINVEELRKAAEDNRDKLSALMVTYPSTHGVYEEGIDEICKIIHDNGGQVYMDGANMNAQVGLTSPGFIGADVCHLNLHKTFCIPHGGGGPGMGPIGVKKHLAPYLPSHPVVSTGGIPAPDQSQPLGTISAAPWGSALISPISYTYIAMMGSKGLTDASKIAILNANYMAKRLENYYPILFRGVNGTVAHEFIVDLRGVKNTAGIEPEDVAKRLMDYGFHAPTMSWPVPGTLMIEPTESESKAELDRFCDALISIREEIAEIEKGKADIHNNVLKGAPHPPSLLMGDAWTKPYSREYAAFPASWLRVAKFWPSTGRVDNVYGDRNLTCTLLSVSQVVEEQAAATA</sequence>
<dbReference type="FunFam" id="3.90.1150.10:FF:000025">
    <property type="entry name" value="Glycine cleavage system P protein"/>
    <property type="match status" value="1"/>
</dbReference>
<dbReference type="FunFam" id="3.40.640.10:FF:000005">
    <property type="entry name" value="Glycine dehydrogenase (decarboxylating), mitochondrial"/>
    <property type="match status" value="1"/>
</dbReference>
<dbReference type="GO" id="GO:0030170">
    <property type="term" value="F:pyridoxal phosphate binding"/>
    <property type="evidence" value="ECO:0007669"/>
    <property type="project" value="TreeGrafter"/>
</dbReference>
<dbReference type="InterPro" id="IPR049315">
    <property type="entry name" value="GDC-P_N"/>
</dbReference>
<evidence type="ECO:0000256" key="4">
    <source>
        <dbReference type="SAM" id="MobiDB-lite"/>
    </source>
</evidence>
<accession>A0A8X7ZGL4</accession>
<comment type="cofactor">
    <cofactor evidence="1 3">
        <name>pyridoxal 5'-phosphate</name>
        <dbReference type="ChEBI" id="CHEBI:597326"/>
    </cofactor>
</comment>
<evidence type="ECO:0000313" key="7">
    <source>
        <dbReference type="EMBL" id="KAG6770533.1"/>
    </source>
</evidence>
<dbReference type="Pfam" id="PF02347">
    <property type="entry name" value="GDC-P"/>
    <property type="match status" value="2"/>
</dbReference>
<dbReference type="GO" id="GO:0005739">
    <property type="term" value="C:mitochondrion"/>
    <property type="evidence" value="ECO:0007669"/>
    <property type="project" value="TreeGrafter"/>
</dbReference>
<dbReference type="Pfam" id="PF21478">
    <property type="entry name" value="GcvP2_C"/>
    <property type="match status" value="1"/>
</dbReference>
<dbReference type="GO" id="GO:0009941">
    <property type="term" value="C:chloroplast envelope"/>
    <property type="evidence" value="ECO:0007669"/>
    <property type="project" value="TreeGrafter"/>
</dbReference>
<reference evidence="7" key="1">
    <citation type="journal article" date="2020" name="bioRxiv">
        <title>Hybrid origin of Populus tomentosa Carr. identified through genome sequencing and phylogenomic analysis.</title>
        <authorList>
            <person name="An X."/>
            <person name="Gao K."/>
            <person name="Chen Z."/>
            <person name="Li J."/>
            <person name="Yang X."/>
            <person name="Yang X."/>
            <person name="Zhou J."/>
            <person name="Guo T."/>
            <person name="Zhao T."/>
            <person name="Huang S."/>
            <person name="Miao D."/>
            <person name="Khan W.U."/>
            <person name="Rao P."/>
            <person name="Ye M."/>
            <person name="Lei B."/>
            <person name="Liao W."/>
            <person name="Wang J."/>
            <person name="Ji L."/>
            <person name="Li Y."/>
            <person name="Guo B."/>
            <person name="Mustafa N.S."/>
            <person name="Li S."/>
            <person name="Yun Q."/>
            <person name="Keller S.R."/>
            <person name="Mao J."/>
            <person name="Zhang R."/>
            <person name="Strauss S.H."/>
        </authorList>
    </citation>
    <scope>NUCLEOTIDE SEQUENCE</scope>
    <source>
        <strain evidence="7">GM15</strain>
        <tissue evidence="7">Leaf</tissue>
    </source>
</reference>
<keyword evidence="2 3" id="KW-0663">Pyridoxal phosphate</keyword>
<evidence type="ECO:0000256" key="2">
    <source>
        <dbReference type="ARBA" id="ARBA00022898"/>
    </source>
</evidence>
<name>A0A8X7ZGL4_POPTO</name>
<dbReference type="HAMAP" id="MF_00711">
    <property type="entry name" value="GcvP"/>
    <property type="match status" value="1"/>
</dbReference>
<dbReference type="EMBL" id="JAAWWB010000012">
    <property type="protein sequence ID" value="KAG6770533.1"/>
    <property type="molecule type" value="Genomic_DNA"/>
</dbReference>
<dbReference type="AlphaFoldDB" id="A0A8X7ZGL4"/>
<dbReference type="GO" id="GO:0016594">
    <property type="term" value="F:glycine binding"/>
    <property type="evidence" value="ECO:0007669"/>
    <property type="project" value="TreeGrafter"/>
</dbReference>
<feature type="domain" description="Glycine dehydrogenase C-terminal" evidence="6">
    <location>
        <begin position="902"/>
        <end position="1023"/>
    </location>
</feature>
<protein>
    <recommendedName>
        <fullName evidence="9">Glycine dehydrogenase (aminomethyl-transferring)</fullName>
    </recommendedName>
</protein>
<dbReference type="GO" id="GO:0019464">
    <property type="term" value="P:glycine decarboxylation via glycine cleavage system"/>
    <property type="evidence" value="ECO:0007669"/>
    <property type="project" value="TreeGrafter"/>
</dbReference>
<dbReference type="GO" id="GO:0048046">
    <property type="term" value="C:apoplast"/>
    <property type="evidence" value="ECO:0007669"/>
    <property type="project" value="TreeGrafter"/>
</dbReference>
<feature type="domain" description="Glycine cleavage system P-protein N-terminal" evidence="5">
    <location>
        <begin position="745"/>
        <end position="851"/>
    </location>
</feature>
<dbReference type="Proteomes" id="UP000886885">
    <property type="component" value="Chromosome 6D"/>
</dbReference>
<dbReference type="OrthoDB" id="6537869at2759"/>
<evidence type="ECO:0000259" key="5">
    <source>
        <dbReference type="Pfam" id="PF02347"/>
    </source>
</evidence>
<feature type="compositionally biased region" description="Low complexity" evidence="4">
    <location>
        <begin position="31"/>
        <end position="41"/>
    </location>
</feature>
<dbReference type="GO" id="GO:0005960">
    <property type="term" value="C:glycine cleavage complex"/>
    <property type="evidence" value="ECO:0007669"/>
    <property type="project" value="TreeGrafter"/>
</dbReference>
<evidence type="ECO:0000259" key="6">
    <source>
        <dbReference type="Pfam" id="PF21478"/>
    </source>
</evidence>
<dbReference type="CDD" id="cd00613">
    <property type="entry name" value="GDC-P"/>
    <property type="match status" value="2"/>
</dbReference>
<dbReference type="GO" id="GO:0004375">
    <property type="term" value="F:glycine dehydrogenase (decarboxylating) activity"/>
    <property type="evidence" value="ECO:0007669"/>
    <property type="project" value="InterPro"/>
</dbReference>
<feature type="region of interest" description="Disordered" evidence="4">
    <location>
        <begin position="18"/>
        <end position="41"/>
    </location>
</feature>
<feature type="modified residue" description="N6-(pyridoxal phosphate)lysine" evidence="3">
    <location>
        <position position="824"/>
    </location>
</feature>
<keyword evidence="8" id="KW-1185">Reference proteome</keyword>
<evidence type="ECO:0008006" key="9">
    <source>
        <dbReference type="Google" id="ProtNLM"/>
    </source>
</evidence>
<comment type="caution">
    <text evidence="7">The sequence shown here is derived from an EMBL/GenBank/DDBJ whole genome shotgun (WGS) entry which is preliminary data.</text>
</comment>